<feature type="domain" description="CCHC-type" evidence="2">
    <location>
        <begin position="348"/>
        <end position="364"/>
    </location>
</feature>
<dbReference type="InterPro" id="IPR036875">
    <property type="entry name" value="Znf_CCHC_sf"/>
</dbReference>
<feature type="compositionally biased region" description="Basic residues" evidence="1">
    <location>
        <begin position="1"/>
        <end position="14"/>
    </location>
</feature>
<dbReference type="Proteomes" id="UP000029120">
    <property type="component" value="Chromosome 4"/>
</dbReference>
<dbReference type="SUPFAM" id="SSF57756">
    <property type="entry name" value="Retrovirus zinc finger-like domains"/>
    <property type="match status" value="1"/>
</dbReference>
<organism evidence="3 4">
    <name type="scientific">Arabis alpina</name>
    <name type="common">Alpine rock-cress</name>
    <dbReference type="NCBI Taxonomy" id="50452"/>
    <lineage>
        <taxon>Eukaryota</taxon>
        <taxon>Viridiplantae</taxon>
        <taxon>Streptophyta</taxon>
        <taxon>Embryophyta</taxon>
        <taxon>Tracheophyta</taxon>
        <taxon>Spermatophyta</taxon>
        <taxon>Magnoliopsida</taxon>
        <taxon>eudicotyledons</taxon>
        <taxon>Gunneridae</taxon>
        <taxon>Pentapetalae</taxon>
        <taxon>rosids</taxon>
        <taxon>malvids</taxon>
        <taxon>Brassicales</taxon>
        <taxon>Brassicaceae</taxon>
        <taxon>Arabideae</taxon>
        <taxon>Arabis</taxon>
    </lineage>
</organism>
<dbReference type="PANTHER" id="PTHR31286:SF55">
    <property type="entry name" value="DUF4283 DOMAIN-CONTAINING PROTEIN"/>
    <property type="match status" value="1"/>
</dbReference>
<feature type="compositionally biased region" description="Polar residues" evidence="1">
    <location>
        <begin position="457"/>
        <end position="472"/>
    </location>
</feature>
<dbReference type="GO" id="GO:0003676">
    <property type="term" value="F:nucleic acid binding"/>
    <property type="evidence" value="ECO:0007669"/>
    <property type="project" value="InterPro"/>
</dbReference>
<evidence type="ECO:0000313" key="4">
    <source>
        <dbReference type="Proteomes" id="UP000029120"/>
    </source>
</evidence>
<dbReference type="PANTHER" id="PTHR31286">
    <property type="entry name" value="GLYCINE-RICH CELL WALL STRUCTURAL PROTEIN 1.8-LIKE"/>
    <property type="match status" value="1"/>
</dbReference>
<feature type="region of interest" description="Disordered" evidence="1">
    <location>
        <begin position="1"/>
        <end position="30"/>
    </location>
</feature>
<feature type="region of interest" description="Disordered" evidence="1">
    <location>
        <begin position="392"/>
        <end position="422"/>
    </location>
</feature>
<evidence type="ECO:0000313" key="3">
    <source>
        <dbReference type="EMBL" id="KFK36090.1"/>
    </source>
</evidence>
<evidence type="ECO:0000259" key="2">
    <source>
        <dbReference type="SMART" id="SM00343"/>
    </source>
</evidence>
<dbReference type="InterPro" id="IPR001878">
    <property type="entry name" value="Znf_CCHC"/>
</dbReference>
<dbReference type="OMA" id="HETSDCR"/>
<dbReference type="AlphaFoldDB" id="A0A087H1T8"/>
<accession>A0A087H1T8</accession>
<dbReference type="InterPro" id="IPR025558">
    <property type="entry name" value="DUF4283"/>
</dbReference>
<sequence>MGQKKPKKHKKTSPTKRNSPQSKPKSQPGFVVLVPPSSSETVVPVQVVVPAPISPSQVQDGSIATVVGTSPLPSTLDSNVIVQEIATAVADPELLVTPSTAKVAMDYGAAPKKVDAVMAKHAPSPATIPEEPVATWCSLVKGTTKPLRKKGKDFTLDSGEACVMIPNSVIERNRSYWDYFVLRQFYSDPPSQGTIHNIVNGIWSKQHRDISVSKVEGHSFLFRIPNKLTRNRVISQRLWQIERQTMFVAHWEPGVILANPELTSAPIWLELRKVPFQFFHEEGLERIAGLVGDPKFLHPSTANKTNLEVAKVFTIIDPRKPLPEAANVQFESREIARVLVSSPWMPPVCEHCKEIGHSLKRCKKAPRFCSVCKTRDHGASKCPADLKSLSKGKKTIRGRSRSKVWAEKKQDHQPSSSVQMVPLSQIGLGSLKDFAKGESSLPSLSDNPPELEPDPHSVSQSRTVVLTGRSPTSSEAEVDSSDVSSSDCEEEEYAVFLDQNKRGKNKPVKWQSGTRGTRGKSPKH</sequence>
<feature type="compositionally biased region" description="Basic residues" evidence="1">
    <location>
        <begin position="392"/>
        <end position="402"/>
    </location>
</feature>
<feature type="region of interest" description="Disordered" evidence="1">
    <location>
        <begin position="437"/>
        <end position="524"/>
    </location>
</feature>
<reference evidence="4" key="1">
    <citation type="journal article" date="2015" name="Nat. Plants">
        <title>Genome expansion of Arabis alpina linked with retrotransposition and reduced symmetric DNA methylation.</title>
        <authorList>
            <person name="Willing E.M."/>
            <person name="Rawat V."/>
            <person name="Mandakova T."/>
            <person name="Maumus F."/>
            <person name="James G.V."/>
            <person name="Nordstroem K.J."/>
            <person name="Becker C."/>
            <person name="Warthmann N."/>
            <person name="Chica C."/>
            <person name="Szarzynska B."/>
            <person name="Zytnicki M."/>
            <person name="Albani M.C."/>
            <person name="Kiefer C."/>
            <person name="Bergonzi S."/>
            <person name="Castaings L."/>
            <person name="Mateos J.L."/>
            <person name="Berns M.C."/>
            <person name="Bujdoso N."/>
            <person name="Piofczyk T."/>
            <person name="de Lorenzo L."/>
            <person name="Barrero-Sicilia C."/>
            <person name="Mateos I."/>
            <person name="Piednoel M."/>
            <person name="Hagmann J."/>
            <person name="Chen-Min-Tao R."/>
            <person name="Iglesias-Fernandez R."/>
            <person name="Schuster S.C."/>
            <person name="Alonso-Blanco C."/>
            <person name="Roudier F."/>
            <person name="Carbonero P."/>
            <person name="Paz-Ares J."/>
            <person name="Davis S.J."/>
            <person name="Pecinka A."/>
            <person name="Quesneville H."/>
            <person name="Colot V."/>
            <person name="Lysak M.A."/>
            <person name="Weigel D."/>
            <person name="Coupland G."/>
            <person name="Schneeberger K."/>
        </authorList>
    </citation>
    <scope>NUCLEOTIDE SEQUENCE [LARGE SCALE GENOMIC DNA]</scope>
    <source>
        <strain evidence="4">cv. Pajares</strain>
    </source>
</reference>
<gene>
    <name evidence="3" type="ordered locus">AALP_Aa4g076100</name>
</gene>
<keyword evidence="4" id="KW-1185">Reference proteome</keyword>
<dbReference type="eggNOG" id="KOG1075">
    <property type="taxonomic scope" value="Eukaryota"/>
</dbReference>
<dbReference type="SMART" id="SM00343">
    <property type="entry name" value="ZnF_C2HC"/>
    <property type="match status" value="2"/>
</dbReference>
<protein>
    <recommendedName>
        <fullName evidence="2">CCHC-type domain-containing protein</fullName>
    </recommendedName>
</protein>
<proteinExistence type="predicted"/>
<dbReference type="InterPro" id="IPR040256">
    <property type="entry name" value="At4g02000-like"/>
</dbReference>
<feature type="domain" description="CCHC-type" evidence="2">
    <location>
        <begin position="368"/>
        <end position="384"/>
    </location>
</feature>
<dbReference type="Gene3D" id="4.10.60.10">
    <property type="entry name" value="Zinc finger, CCHC-type"/>
    <property type="match status" value="1"/>
</dbReference>
<name>A0A087H1T8_ARAAL</name>
<dbReference type="GO" id="GO:0008270">
    <property type="term" value="F:zinc ion binding"/>
    <property type="evidence" value="ECO:0007669"/>
    <property type="project" value="InterPro"/>
</dbReference>
<dbReference type="EMBL" id="CM002872">
    <property type="protein sequence ID" value="KFK36090.1"/>
    <property type="molecule type" value="Genomic_DNA"/>
</dbReference>
<evidence type="ECO:0000256" key="1">
    <source>
        <dbReference type="SAM" id="MobiDB-lite"/>
    </source>
</evidence>
<dbReference type="OrthoDB" id="1939300at2759"/>
<dbReference type="Gramene" id="KFK36090">
    <property type="protein sequence ID" value="KFK36090"/>
    <property type="gene ID" value="AALP_AA4G076100"/>
</dbReference>
<dbReference type="Pfam" id="PF14111">
    <property type="entry name" value="DUF4283"/>
    <property type="match status" value="1"/>
</dbReference>